<dbReference type="RefSeq" id="XP_003667801.1">
    <property type="nucleotide sequence ID" value="XM_003667753.1"/>
</dbReference>
<dbReference type="GeneID" id="11494377"/>
<organism evidence="2 3">
    <name type="scientific">Naumovozyma dairenensis (strain ATCC 10597 / BCRC 20456 / CBS 421 / NBRC 0211 / NRRL Y-12639)</name>
    <name type="common">Saccharomyces dairenensis</name>
    <dbReference type="NCBI Taxonomy" id="1071378"/>
    <lineage>
        <taxon>Eukaryota</taxon>
        <taxon>Fungi</taxon>
        <taxon>Dikarya</taxon>
        <taxon>Ascomycota</taxon>
        <taxon>Saccharomycotina</taxon>
        <taxon>Saccharomycetes</taxon>
        <taxon>Saccharomycetales</taxon>
        <taxon>Saccharomycetaceae</taxon>
        <taxon>Naumovozyma</taxon>
    </lineage>
</organism>
<dbReference type="EMBL" id="HE580267">
    <property type="protein sequence ID" value="CCD22558.1"/>
    <property type="molecule type" value="Genomic_DNA"/>
</dbReference>
<dbReference type="Gene3D" id="3.60.110.10">
    <property type="entry name" value="Carbon-nitrogen hydrolase"/>
    <property type="match status" value="1"/>
</dbReference>
<proteinExistence type="predicted"/>
<dbReference type="OrthoDB" id="201515at2759"/>
<evidence type="ECO:0000259" key="1">
    <source>
        <dbReference type="PROSITE" id="PS50263"/>
    </source>
</evidence>
<dbReference type="STRING" id="1071378.G0W420"/>
<keyword evidence="3" id="KW-1185">Reference proteome</keyword>
<dbReference type="KEGG" id="ndi:NDAI_0A04010"/>
<name>G0W420_NAUDC</name>
<sequence length="413" mass="47645">MTTKSKVLVDLKIALVQLNSQVNQVTQNINRTWSLLNKFKEKTHKTPDIIVFPEFALTGYNFHSRDHIFPFCSLTKESESFKLAKQVSKLFNCYTVIGYPERTSTNNIDDGEPLYNSALVTSPQGNLIFNYRKSFLYQTDHDWHCHENPMGFQTFPLTFKQPNGKPDITINTSIGICMDLSPYEFEAPFIDFEFASYNLDMGTELIICPMAWLHSSSITDKSLSIIEKNEKKLEILQNLRKLDLPPYGSQNDFQFDLEKHTQKFKSLESDDYSRMDEPDLSNVDYWIRRFLPFLDLDHRTHWFQTDLIEKVLNGKDEEFLQHCPTKKSFMGARTDIPWAFKGKNMIMVNANRCGVEDGTTVFAGSSGIYKFNGKMEPGELKDNSKNHSVELLGNLGKGLEGIIMREVLFQVER</sequence>
<dbReference type="SUPFAM" id="SSF56317">
    <property type="entry name" value="Carbon-nitrogen hydrolase"/>
    <property type="match status" value="1"/>
</dbReference>
<dbReference type="AlphaFoldDB" id="G0W420"/>
<dbReference type="GO" id="GO:0070773">
    <property type="term" value="F:protein-N-terminal glutamine amidohydrolase activity"/>
    <property type="evidence" value="ECO:0007669"/>
    <property type="project" value="EnsemblFungi"/>
</dbReference>
<accession>G0W420</accession>
<gene>
    <name evidence="2" type="primary">NDAI0A04010</name>
    <name evidence="2" type="ordered locus">NDAI_0A04010</name>
</gene>
<dbReference type="CDD" id="cd07566">
    <property type="entry name" value="ScNTA1_like"/>
    <property type="match status" value="1"/>
</dbReference>
<reference evidence="2 3" key="1">
    <citation type="journal article" date="2011" name="Proc. Natl. Acad. Sci. U.S.A.">
        <title>Evolutionary erosion of yeast sex chromosomes by mating-type switching accidents.</title>
        <authorList>
            <person name="Gordon J.L."/>
            <person name="Armisen D."/>
            <person name="Proux-Wera E."/>
            <person name="Oheigeartaigh S.S."/>
            <person name="Byrne K.P."/>
            <person name="Wolfe K.H."/>
        </authorList>
    </citation>
    <scope>NUCLEOTIDE SEQUENCE [LARGE SCALE GENOMIC DNA]</scope>
    <source>
        <strain evidence="3">ATCC 10597 / BCRC 20456 / CBS 421 / NBRC 0211 / NRRL Y-12639</strain>
    </source>
</reference>
<dbReference type="HOGENOM" id="CLU_009854_1_1_1"/>
<dbReference type="GO" id="GO:0030163">
    <property type="term" value="P:protein catabolic process"/>
    <property type="evidence" value="ECO:0007669"/>
    <property type="project" value="EnsemblFungi"/>
</dbReference>
<dbReference type="Pfam" id="PF00795">
    <property type="entry name" value="CN_hydrolase"/>
    <property type="match status" value="1"/>
</dbReference>
<dbReference type="InterPro" id="IPR003010">
    <property type="entry name" value="C-N_Hydrolase"/>
</dbReference>
<dbReference type="InterPro" id="IPR036526">
    <property type="entry name" value="C-N_Hydrolase_sf"/>
</dbReference>
<dbReference type="PROSITE" id="PS50263">
    <property type="entry name" value="CN_HYDROLASE"/>
    <property type="match status" value="1"/>
</dbReference>
<dbReference type="PANTHER" id="PTHR11750">
    <property type="entry name" value="PROTEIN N-TERMINAL AMIDASE"/>
    <property type="match status" value="1"/>
</dbReference>
<dbReference type="eggNOG" id="ENOG502QVBD">
    <property type="taxonomic scope" value="Eukaryota"/>
</dbReference>
<evidence type="ECO:0000313" key="3">
    <source>
        <dbReference type="Proteomes" id="UP000000689"/>
    </source>
</evidence>
<dbReference type="OMA" id="VKILCWD"/>
<dbReference type="PANTHER" id="PTHR11750:SF26">
    <property type="entry name" value="PROTEIN N-TERMINAL AMIDASE"/>
    <property type="match status" value="1"/>
</dbReference>
<dbReference type="InterPro" id="IPR039703">
    <property type="entry name" value="Nta1"/>
</dbReference>
<evidence type="ECO:0000313" key="2">
    <source>
        <dbReference type="EMBL" id="CCD22558.1"/>
    </source>
</evidence>
<dbReference type="Proteomes" id="UP000000689">
    <property type="component" value="Chromosome 1"/>
</dbReference>
<protein>
    <recommendedName>
        <fullName evidence="1">CN hydrolase domain-containing protein</fullName>
    </recommendedName>
</protein>
<dbReference type="GO" id="GO:0008418">
    <property type="term" value="F:protein-N-terminal asparagine amidohydrolase activity"/>
    <property type="evidence" value="ECO:0007669"/>
    <property type="project" value="EnsemblFungi"/>
</dbReference>
<feature type="domain" description="CN hydrolase" evidence="1">
    <location>
        <begin position="11"/>
        <end position="409"/>
    </location>
</feature>